<evidence type="ECO:0000313" key="1">
    <source>
        <dbReference type="EMBL" id="MFD1000581.1"/>
    </source>
</evidence>
<sequence length="482" mass="53557">MQKYLSIVLAILLVWGSSCDHDEIRIQQVATEKKITITDLEHEPAVKELLSNVQGSFANGRISSLEIADAFFKYSEPDSGILNYTFGLPDDSPDYFENLVLSQYEDGFYGFIYRYILDGPYIAGDPFKGTFQQYNLSGELIREFTLPVAQDSAAAGGRTQLMNQCVKSIEQTCTTIYEVETRTDYPCHCQYDHKTEVSTVCTFSFNRGWCDDMTGIPPAGGGGTYVGASDATPRSEGSGGSTGTIAPKPVKKNPVVVVPEPGFDDITFNNVKSPCLIGVIKNLMREDFKNKINQNAKHWFVDAGQAQNLNFKEINTILNDENNPIHAHTSSAYTTPGKIQNVDITLNSFTLPGTSELFQIVAIYHETMHAILNMSTMYQKMLPKEKHEFMSSPSRTQAMIGALAEVYNRDLTPQEVQKVAALWLYSFSDAMETSNFQTSMDKWKLTNESISKVGEQEERVVKIVVNGEIKITSIGGANCNND</sequence>
<dbReference type="Proteomes" id="UP001597112">
    <property type="component" value="Unassembled WGS sequence"/>
</dbReference>
<name>A0ABW3K454_9BACT</name>
<comment type="caution">
    <text evidence="1">The sequence shown here is derived from an EMBL/GenBank/DDBJ whole genome shotgun (WGS) entry which is preliminary data.</text>
</comment>
<gene>
    <name evidence="1" type="ORF">ACFQ21_14745</name>
</gene>
<dbReference type="EMBL" id="JBHTKA010000004">
    <property type="protein sequence ID" value="MFD1000581.1"/>
    <property type="molecule type" value="Genomic_DNA"/>
</dbReference>
<proteinExistence type="predicted"/>
<reference evidence="2" key="1">
    <citation type="journal article" date="2019" name="Int. J. Syst. Evol. Microbiol.">
        <title>The Global Catalogue of Microorganisms (GCM) 10K type strain sequencing project: providing services to taxonomists for standard genome sequencing and annotation.</title>
        <authorList>
            <consortium name="The Broad Institute Genomics Platform"/>
            <consortium name="The Broad Institute Genome Sequencing Center for Infectious Disease"/>
            <person name="Wu L."/>
            <person name="Ma J."/>
        </authorList>
    </citation>
    <scope>NUCLEOTIDE SEQUENCE [LARGE SCALE GENOMIC DNA]</scope>
    <source>
        <strain evidence="2">CCUG 58938</strain>
    </source>
</reference>
<keyword evidence="2" id="KW-1185">Reference proteome</keyword>
<accession>A0ABW3K454</accession>
<evidence type="ECO:0000313" key="2">
    <source>
        <dbReference type="Proteomes" id="UP001597112"/>
    </source>
</evidence>
<dbReference type="PROSITE" id="PS51257">
    <property type="entry name" value="PROKAR_LIPOPROTEIN"/>
    <property type="match status" value="1"/>
</dbReference>
<protein>
    <submittedName>
        <fullName evidence="1">Uncharacterized protein</fullName>
    </submittedName>
</protein>
<organism evidence="1 2">
    <name type="scientific">Ohtaekwangia kribbensis</name>
    <dbReference type="NCBI Taxonomy" id="688913"/>
    <lineage>
        <taxon>Bacteria</taxon>
        <taxon>Pseudomonadati</taxon>
        <taxon>Bacteroidota</taxon>
        <taxon>Cytophagia</taxon>
        <taxon>Cytophagales</taxon>
        <taxon>Fulvivirgaceae</taxon>
        <taxon>Ohtaekwangia</taxon>
    </lineage>
</organism>
<dbReference type="RefSeq" id="WP_377580029.1">
    <property type="nucleotide sequence ID" value="NZ_JBHTKA010000004.1"/>
</dbReference>